<dbReference type="InterPro" id="IPR023614">
    <property type="entry name" value="Porin_dom_sf"/>
</dbReference>
<reference evidence="1" key="1">
    <citation type="submission" date="2018-05" db="EMBL/GenBank/DDBJ databases">
        <authorList>
            <person name="Lanie J.A."/>
            <person name="Ng W.-L."/>
            <person name="Kazmierczak K.M."/>
            <person name="Andrzejewski T.M."/>
            <person name="Davidsen T.M."/>
            <person name="Wayne K.J."/>
            <person name="Tettelin H."/>
            <person name="Glass J.I."/>
            <person name="Rusch D."/>
            <person name="Podicherti R."/>
            <person name="Tsui H.-C.T."/>
            <person name="Winkler M.E."/>
        </authorList>
    </citation>
    <scope>NUCLEOTIDE SEQUENCE</scope>
</reference>
<feature type="non-terminal residue" evidence="1">
    <location>
        <position position="228"/>
    </location>
</feature>
<feature type="non-terminal residue" evidence="1">
    <location>
        <position position="1"/>
    </location>
</feature>
<evidence type="ECO:0000313" key="1">
    <source>
        <dbReference type="EMBL" id="SVE62103.1"/>
    </source>
</evidence>
<dbReference type="Pfam" id="PF07396">
    <property type="entry name" value="Porin_O_P"/>
    <property type="match status" value="1"/>
</dbReference>
<dbReference type="EMBL" id="UINC01230114">
    <property type="protein sequence ID" value="SVE62103.1"/>
    <property type="molecule type" value="Genomic_DNA"/>
</dbReference>
<gene>
    <name evidence="1" type="ORF">METZ01_LOCUS514957</name>
</gene>
<dbReference type="AlphaFoldDB" id="A0A383F098"/>
<dbReference type="Gene3D" id="2.40.160.10">
    <property type="entry name" value="Porin"/>
    <property type="match status" value="1"/>
</dbReference>
<accession>A0A383F098</accession>
<evidence type="ECO:0008006" key="2">
    <source>
        <dbReference type="Google" id="ProtNLM"/>
    </source>
</evidence>
<sequence>RGFEPWWVILGQQSNGIGLDASNFSSHRVFMEEAMPAGAFAFAPGAPLMGVSTLYRQNNKYIRLGLMADAAKQPNSVNDGATGDESYGLHGRFAWAPVAERTRALHVGFSGYWRKPDETGFNSDPEITLDSTRLIDTGPITNADDYYFAGIEGALVRGPFSAQAEYGGVSITRTNNQTAGSTFQDLGFKGYYVQTSYFLTGESRNYYPRFAAFWRVNPKSDFSLSAGT</sequence>
<protein>
    <recommendedName>
        <fullName evidence="2">Alginate export domain-containing protein</fullName>
    </recommendedName>
</protein>
<dbReference type="InterPro" id="IPR010870">
    <property type="entry name" value="Porin_O/P"/>
</dbReference>
<organism evidence="1">
    <name type="scientific">marine metagenome</name>
    <dbReference type="NCBI Taxonomy" id="408172"/>
    <lineage>
        <taxon>unclassified sequences</taxon>
        <taxon>metagenomes</taxon>
        <taxon>ecological metagenomes</taxon>
    </lineage>
</organism>
<proteinExistence type="predicted"/>
<name>A0A383F098_9ZZZZ</name>